<dbReference type="PANTHER" id="PTHR43335:SF8">
    <property type="entry name" value="ABC TRANSPORTER, ATP-BINDING PROTEIN"/>
    <property type="match status" value="1"/>
</dbReference>
<dbReference type="InterPro" id="IPR003593">
    <property type="entry name" value="AAA+_ATPase"/>
</dbReference>
<evidence type="ECO:0000256" key="2">
    <source>
        <dbReference type="ARBA" id="ARBA00022448"/>
    </source>
</evidence>
<keyword evidence="2" id="KW-0813">Transport</keyword>
<dbReference type="PATRIC" id="fig|1158610.3.peg.1160"/>
<protein>
    <recommendedName>
        <fullName evidence="5">ABC transporter domain-containing protein</fullName>
    </recommendedName>
</protein>
<dbReference type="InterPro" id="IPR027417">
    <property type="entry name" value="P-loop_NTPase"/>
</dbReference>
<evidence type="ECO:0000256" key="3">
    <source>
        <dbReference type="ARBA" id="ARBA00022741"/>
    </source>
</evidence>
<comment type="caution">
    <text evidence="6">The sequence shown here is derived from an EMBL/GenBank/DDBJ whole genome shotgun (WGS) entry which is preliminary data.</text>
</comment>
<dbReference type="PROSITE" id="PS50893">
    <property type="entry name" value="ABC_TRANSPORTER_2"/>
    <property type="match status" value="1"/>
</dbReference>
<dbReference type="GO" id="GO:0016887">
    <property type="term" value="F:ATP hydrolysis activity"/>
    <property type="evidence" value="ECO:0007669"/>
    <property type="project" value="InterPro"/>
</dbReference>
<evidence type="ECO:0000313" key="6">
    <source>
        <dbReference type="EMBL" id="EOL45296.1"/>
    </source>
</evidence>
<dbReference type="PANTHER" id="PTHR43335">
    <property type="entry name" value="ABC TRANSPORTER, ATP-BINDING PROTEIN"/>
    <property type="match status" value="1"/>
</dbReference>
<proteinExistence type="inferred from homology"/>
<dbReference type="eggNOG" id="COG1131">
    <property type="taxonomic scope" value="Bacteria"/>
</dbReference>
<keyword evidence="3" id="KW-0547">Nucleotide-binding</keyword>
<keyword evidence="7" id="KW-1185">Reference proteome</keyword>
<dbReference type="AlphaFoldDB" id="R3WBI9"/>
<evidence type="ECO:0000313" key="7">
    <source>
        <dbReference type="Proteomes" id="UP000013785"/>
    </source>
</evidence>
<dbReference type="RefSeq" id="WP_010767854.1">
    <property type="nucleotide sequence ID" value="NZ_ASWE01000003.1"/>
</dbReference>
<dbReference type="InterPro" id="IPR017871">
    <property type="entry name" value="ABC_transporter-like_CS"/>
</dbReference>
<evidence type="ECO:0000256" key="4">
    <source>
        <dbReference type="ARBA" id="ARBA00022840"/>
    </source>
</evidence>
<dbReference type="OrthoDB" id="9804819at2"/>
<dbReference type="Gene3D" id="3.40.50.300">
    <property type="entry name" value="P-loop containing nucleotide triphosphate hydrolases"/>
    <property type="match status" value="1"/>
</dbReference>
<sequence length="241" mass="26574">MENVIKAENISKEFKGKTVLSNINLTIEKGTIYGLLGANGAGKTTLMKMMLQLIKPTTGEMTVLGSKIQSGDMSYLTKVGSLIETPVFYPNLTVNQNLSIHCEYLGEEYKASIPEILDLVGLKDIEDSLIKELSLGMKQRLAIGRALLCQPELLILDEPINGIDPEGIADIRNLLLHINKKMNVTMIISSHIINEIEKLADTVGIISEGALLEELDKEVFLEEAFDLEAHFIKILHKSKAA</sequence>
<dbReference type="STRING" id="154621.RV11_GL000813"/>
<dbReference type="PROSITE" id="PS00211">
    <property type="entry name" value="ABC_TRANSPORTER_1"/>
    <property type="match status" value="1"/>
</dbReference>
<dbReference type="SUPFAM" id="SSF52540">
    <property type="entry name" value="P-loop containing nucleoside triphosphate hydrolases"/>
    <property type="match status" value="1"/>
</dbReference>
<organism evidence="6 7">
    <name type="scientific">Enterococcus phoeniculicola ATCC BAA-412</name>
    <dbReference type="NCBI Taxonomy" id="1158610"/>
    <lineage>
        <taxon>Bacteria</taxon>
        <taxon>Bacillati</taxon>
        <taxon>Bacillota</taxon>
        <taxon>Bacilli</taxon>
        <taxon>Lactobacillales</taxon>
        <taxon>Enterococcaceae</taxon>
        <taxon>Enterococcus</taxon>
    </lineage>
</organism>
<dbReference type="Pfam" id="PF00005">
    <property type="entry name" value="ABC_tran"/>
    <property type="match status" value="1"/>
</dbReference>
<gene>
    <name evidence="6" type="ORF">UC3_01186</name>
</gene>
<evidence type="ECO:0000256" key="1">
    <source>
        <dbReference type="ARBA" id="ARBA00005417"/>
    </source>
</evidence>
<accession>R3WBI9</accession>
<name>R3WBI9_9ENTE</name>
<comment type="similarity">
    <text evidence="1">Belongs to the ABC transporter superfamily.</text>
</comment>
<feature type="domain" description="ABC transporter" evidence="5">
    <location>
        <begin position="5"/>
        <end position="233"/>
    </location>
</feature>
<dbReference type="HOGENOM" id="CLU_000604_1_2_9"/>
<dbReference type="Proteomes" id="UP000013785">
    <property type="component" value="Unassembled WGS sequence"/>
</dbReference>
<reference evidence="6 7" key="1">
    <citation type="submission" date="2013-02" db="EMBL/GenBank/DDBJ databases">
        <title>The Genome Sequence of Enterococcus phoeniculicola BAA-412.</title>
        <authorList>
            <consortium name="The Broad Institute Genome Sequencing Platform"/>
            <consortium name="The Broad Institute Genome Sequencing Center for Infectious Disease"/>
            <person name="Earl A.M."/>
            <person name="Gilmore M.S."/>
            <person name="Lebreton F."/>
            <person name="Walker B."/>
            <person name="Young S.K."/>
            <person name="Zeng Q."/>
            <person name="Gargeya S."/>
            <person name="Fitzgerald M."/>
            <person name="Haas B."/>
            <person name="Abouelleil A."/>
            <person name="Alvarado L."/>
            <person name="Arachchi H.M."/>
            <person name="Berlin A.M."/>
            <person name="Chapman S.B."/>
            <person name="Dewar J."/>
            <person name="Goldberg J."/>
            <person name="Griggs A."/>
            <person name="Gujja S."/>
            <person name="Hansen M."/>
            <person name="Howarth C."/>
            <person name="Imamovic A."/>
            <person name="Larimer J."/>
            <person name="McCowan C."/>
            <person name="Murphy C."/>
            <person name="Neiman D."/>
            <person name="Pearson M."/>
            <person name="Priest M."/>
            <person name="Roberts A."/>
            <person name="Saif S."/>
            <person name="Shea T."/>
            <person name="Sisk P."/>
            <person name="Sykes S."/>
            <person name="Wortman J."/>
            <person name="Nusbaum C."/>
            <person name="Birren B."/>
        </authorList>
    </citation>
    <scope>NUCLEOTIDE SEQUENCE [LARGE SCALE GENOMIC DNA]</scope>
    <source>
        <strain evidence="6 7">ATCC BAA-412</strain>
    </source>
</reference>
<dbReference type="InterPro" id="IPR003439">
    <property type="entry name" value="ABC_transporter-like_ATP-bd"/>
</dbReference>
<dbReference type="SMART" id="SM00382">
    <property type="entry name" value="AAA"/>
    <property type="match status" value="1"/>
</dbReference>
<dbReference type="GO" id="GO:0005524">
    <property type="term" value="F:ATP binding"/>
    <property type="evidence" value="ECO:0007669"/>
    <property type="project" value="UniProtKB-KW"/>
</dbReference>
<dbReference type="EMBL" id="AJAT01000012">
    <property type="protein sequence ID" value="EOL45296.1"/>
    <property type="molecule type" value="Genomic_DNA"/>
</dbReference>
<evidence type="ECO:0000259" key="5">
    <source>
        <dbReference type="PROSITE" id="PS50893"/>
    </source>
</evidence>
<keyword evidence="4" id="KW-0067">ATP-binding</keyword>